<dbReference type="eggNOG" id="ENOG5033B8R">
    <property type="taxonomic scope" value="Bacteria"/>
</dbReference>
<dbReference type="Proteomes" id="UP000011864">
    <property type="component" value="Chromosome"/>
</dbReference>
<keyword evidence="1" id="KW-1133">Transmembrane helix</keyword>
<gene>
    <name evidence="2" type="ORF">C427_2062</name>
</gene>
<feature type="transmembrane region" description="Helical" evidence="1">
    <location>
        <begin position="108"/>
        <end position="126"/>
    </location>
</feature>
<keyword evidence="1" id="KW-0472">Membrane</keyword>
<protein>
    <recommendedName>
        <fullName evidence="4">MerC mercury resistance protein</fullName>
    </recommendedName>
</protein>
<dbReference type="KEGG" id="gps:C427_2062"/>
<keyword evidence="1" id="KW-0812">Transmembrane</keyword>
<dbReference type="InterPro" id="IPR004891">
    <property type="entry name" value="Mercury-R_MerC"/>
</dbReference>
<dbReference type="HOGENOM" id="CLU_135628_0_1_6"/>
<dbReference type="GO" id="GO:0015097">
    <property type="term" value="F:mercury ion transmembrane transporter activity"/>
    <property type="evidence" value="ECO:0007669"/>
    <property type="project" value="InterPro"/>
</dbReference>
<dbReference type="AlphaFoldDB" id="M4RKT4"/>
<dbReference type="PATRIC" id="fig|1129794.4.peg.2042"/>
<feature type="transmembrane region" description="Helical" evidence="1">
    <location>
        <begin position="55"/>
        <end position="73"/>
    </location>
</feature>
<evidence type="ECO:0000256" key="1">
    <source>
        <dbReference type="SAM" id="Phobius"/>
    </source>
</evidence>
<feature type="transmembrane region" description="Helical" evidence="1">
    <location>
        <begin position="80"/>
        <end position="102"/>
    </location>
</feature>
<dbReference type="Pfam" id="PF03203">
    <property type="entry name" value="MerC"/>
    <property type="match status" value="1"/>
</dbReference>
<dbReference type="EMBL" id="CP003837">
    <property type="protein sequence ID" value="AGH44171.1"/>
    <property type="molecule type" value="Genomic_DNA"/>
</dbReference>
<feature type="transmembrane region" description="Helical" evidence="1">
    <location>
        <begin position="16"/>
        <end position="35"/>
    </location>
</feature>
<keyword evidence="3" id="KW-1185">Reference proteome</keyword>
<organism evidence="2 3">
    <name type="scientific">Paraglaciecola psychrophila 170</name>
    <dbReference type="NCBI Taxonomy" id="1129794"/>
    <lineage>
        <taxon>Bacteria</taxon>
        <taxon>Pseudomonadati</taxon>
        <taxon>Pseudomonadota</taxon>
        <taxon>Gammaproteobacteria</taxon>
        <taxon>Alteromonadales</taxon>
        <taxon>Alteromonadaceae</taxon>
        <taxon>Paraglaciecola</taxon>
    </lineage>
</organism>
<name>M4RKT4_9ALTE</name>
<proteinExistence type="predicted"/>
<dbReference type="STRING" id="1129794.C427_2062"/>
<evidence type="ECO:0000313" key="2">
    <source>
        <dbReference type="EMBL" id="AGH44171.1"/>
    </source>
</evidence>
<sequence>MKDLKMTKLQVLSDKLAIGFSIVCVVHCLVLPILLILLPPFSGLFALDDKMFHQWMLYAVLPISIAALMMGYLHHRSYKVFLVGSIGLTLIIISTTLGHGVLGETGEVVVSVLGSMIIAHGHFRNYQLSRVKHETQ</sequence>
<dbReference type="GO" id="GO:0016020">
    <property type="term" value="C:membrane"/>
    <property type="evidence" value="ECO:0007669"/>
    <property type="project" value="InterPro"/>
</dbReference>
<reference evidence="2 3" key="1">
    <citation type="journal article" date="2013" name="Genome Announc.">
        <title>Complete Genome Sequence of Glaciecola psychrophila Strain 170T.</title>
        <authorList>
            <person name="Yin J."/>
            <person name="Chen J."/>
            <person name="Liu G."/>
            <person name="Yu Y."/>
            <person name="Song L."/>
            <person name="Wang X."/>
            <person name="Qu X."/>
        </authorList>
    </citation>
    <scope>NUCLEOTIDE SEQUENCE [LARGE SCALE GENOMIC DNA]</scope>
    <source>
        <strain evidence="2 3">170</strain>
    </source>
</reference>
<evidence type="ECO:0000313" key="3">
    <source>
        <dbReference type="Proteomes" id="UP000011864"/>
    </source>
</evidence>
<accession>M4RKT4</accession>
<evidence type="ECO:0008006" key="4">
    <source>
        <dbReference type="Google" id="ProtNLM"/>
    </source>
</evidence>